<dbReference type="AlphaFoldDB" id="A0A5C6AIN2"/>
<organism evidence="1 2">
    <name type="scientific">Botrimarina colliarenosi</name>
    <dbReference type="NCBI Taxonomy" id="2528001"/>
    <lineage>
        <taxon>Bacteria</taxon>
        <taxon>Pseudomonadati</taxon>
        <taxon>Planctomycetota</taxon>
        <taxon>Planctomycetia</taxon>
        <taxon>Pirellulales</taxon>
        <taxon>Lacipirellulaceae</taxon>
        <taxon>Botrimarina</taxon>
    </lineage>
</organism>
<accession>A0A5C6AIN2</accession>
<gene>
    <name evidence="1" type="ORF">Pla108_00310</name>
</gene>
<keyword evidence="2" id="KW-1185">Reference proteome</keyword>
<comment type="caution">
    <text evidence="1">The sequence shown here is derived from an EMBL/GenBank/DDBJ whole genome shotgun (WGS) entry which is preliminary data.</text>
</comment>
<dbReference type="EMBL" id="SJPR01000001">
    <property type="protein sequence ID" value="TWT99098.1"/>
    <property type="molecule type" value="Genomic_DNA"/>
</dbReference>
<sequence>MKSNKSRKQKPAKVSGVLGVGLDATDGHKRLTRGKDFLLAGGSDETHSRMQETMIKVTERLEERGKRIRDASPAELRDLIGEAAG</sequence>
<dbReference type="Proteomes" id="UP000317421">
    <property type="component" value="Unassembled WGS sequence"/>
</dbReference>
<protein>
    <submittedName>
        <fullName evidence="1">Uncharacterized protein</fullName>
    </submittedName>
</protein>
<proteinExistence type="predicted"/>
<dbReference type="RefSeq" id="WP_146441280.1">
    <property type="nucleotide sequence ID" value="NZ_SJPR01000001.1"/>
</dbReference>
<name>A0A5C6AIN2_9BACT</name>
<reference evidence="1 2" key="1">
    <citation type="submission" date="2019-02" db="EMBL/GenBank/DDBJ databases">
        <title>Deep-cultivation of Planctomycetes and their phenomic and genomic characterization uncovers novel biology.</title>
        <authorList>
            <person name="Wiegand S."/>
            <person name="Jogler M."/>
            <person name="Boedeker C."/>
            <person name="Pinto D."/>
            <person name="Vollmers J."/>
            <person name="Rivas-Marin E."/>
            <person name="Kohn T."/>
            <person name="Peeters S.H."/>
            <person name="Heuer A."/>
            <person name="Rast P."/>
            <person name="Oberbeckmann S."/>
            <person name="Bunk B."/>
            <person name="Jeske O."/>
            <person name="Meyerdierks A."/>
            <person name="Storesund J.E."/>
            <person name="Kallscheuer N."/>
            <person name="Luecker S."/>
            <person name="Lage O.M."/>
            <person name="Pohl T."/>
            <person name="Merkel B.J."/>
            <person name="Hornburger P."/>
            <person name="Mueller R.-W."/>
            <person name="Bruemmer F."/>
            <person name="Labrenz M."/>
            <person name="Spormann A.M."/>
            <person name="Op Den Camp H."/>
            <person name="Overmann J."/>
            <person name="Amann R."/>
            <person name="Jetten M.S.M."/>
            <person name="Mascher T."/>
            <person name="Medema M.H."/>
            <person name="Devos D.P."/>
            <person name="Kaster A.-K."/>
            <person name="Ovreas L."/>
            <person name="Rohde M."/>
            <person name="Galperin M.Y."/>
            <person name="Jogler C."/>
        </authorList>
    </citation>
    <scope>NUCLEOTIDE SEQUENCE [LARGE SCALE GENOMIC DNA]</scope>
    <source>
        <strain evidence="1 2">Pla108</strain>
    </source>
</reference>
<evidence type="ECO:0000313" key="1">
    <source>
        <dbReference type="EMBL" id="TWT99098.1"/>
    </source>
</evidence>
<dbReference type="OrthoDB" id="284178at2"/>
<evidence type="ECO:0000313" key="2">
    <source>
        <dbReference type="Proteomes" id="UP000317421"/>
    </source>
</evidence>